<organism evidence="3 4">
    <name type="scientific">Phytophthora palmivora</name>
    <dbReference type="NCBI Taxonomy" id="4796"/>
    <lineage>
        <taxon>Eukaryota</taxon>
        <taxon>Sar</taxon>
        <taxon>Stramenopiles</taxon>
        <taxon>Oomycota</taxon>
        <taxon>Peronosporomycetes</taxon>
        <taxon>Peronosporales</taxon>
        <taxon>Peronosporaceae</taxon>
        <taxon>Phytophthora</taxon>
    </lineage>
</organism>
<feature type="region of interest" description="Disordered" evidence="1">
    <location>
        <begin position="285"/>
        <end position="328"/>
    </location>
</feature>
<dbReference type="SUPFAM" id="SSF50630">
    <property type="entry name" value="Acid proteases"/>
    <property type="match status" value="1"/>
</dbReference>
<dbReference type="CDD" id="cd00303">
    <property type="entry name" value="retropepsin_like"/>
    <property type="match status" value="1"/>
</dbReference>
<sequence length="498" mass="54576">MDRGGGFPHLTDAPFESIRKMVGIFGGDALRSLAAATPAEQVERIEAFDTYERGLIAHVQGLQAPVAEMKPAQPKPLRLKVTPMRERRETTGQRELAMDAALISTERLRVAFALSNLGGRAKTWAYTREATTPGCFTTWAQLCEQLRTAFLPANYEYRQRLRLLACKQGKCELHEYIQEMRILAASLVRNPLPEHIKVMVFMDDLKVDPSRAQLFRIALQEEYSHRQARTPTSVWQGHNASSGAVQGAPAAGASTEPVPMELGTAVQSSIRCYGCGKLGHMQRAYPAGGQRKFPSKPRGSRGPWHKPRPKSQGNWGHQSADGARHGGLAPESLGALEMRKSSGGLLVVHASVRGYGYPFIILIDSGAVTNFARRQTVSVRLADGTVVSVPGVRMDLAVTFEDFDRLGSFLVLDMDKYDLILGMPWLEKHEPWIDIGASRPAVSDRALVSNVPTSVRDWGARDGRLGACAPEEVLGVTNFNEGVAMSLTTGHETKAHCQ</sequence>
<dbReference type="Pfam" id="PF03732">
    <property type="entry name" value="Retrotrans_gag"/>
    <property type="match status" value="1"/>
</dbReference>
<dbReference type="PANTHER" id="PTHR15503:SF22">
    <property type="entry name" value="TRANSPOSON TY3-I GAG POLYPROTEIN"/>
    <property type="match status" value="1"/>
</dbReference>
<dbReference type="Gene3D" id="2.40.70.10">
    <property type="entry name" value="Acid Proteases"/>
    <property type="match status" value="1"/>
</dbReference>
<evidence type="ECO:0000256" key="1">
    <source>
        <dbReference type="SAM" id="MobiDB-lite"/>
    </source>
</evidence>
<dbReference type="AlphaFoldDB" id="A0A2P4XJY2"/>
<reference evidence="3 4" key="1">
    <citation type="journal article" date="2017" name="Genome Biol. Evol.">
        <title>Phytophthora megakarya and P. palmivora, closely related causal agents of cacao black pod rot, underwent increases in genome sizes and gene numbers by different mechanisms.</title>
        <authorList>
            <person name="Ali S.S."/>
            <person name="Shao J."/>
            <person name="Lary D.J."/>
            <person name="Kronmiller B."/>
            <person name="Shen D."/>
            <person name="Strem M.D."/>
            <person name="Amoako-Attah I."/>
            <person name="Akrofi A.Y."/>
            <person name="Begoude B.A."/>
            <person name="Ten Hoopen G.M."/>
            <person name="Coulibaly K."/>
            <person name="Kebe B.I."/>
            <person name="Melnick R.L."/>
            <person name="Guiltinan M.J."/>
            <person name="Tyler B.M."/>
            <person name="Meinhardt L.W."/>
            <person name="Bailey B.A."/>
        </authorList>
    </citation>
    <scope>NUCLEOTIDE SEQUENCE [LARGE SCALE GENOMIC DNA]</scope>
    <source>
        <strain evidence="4">sbr112.9</strain>
    </source>
</reference>
<dbReference type="InterPro" id="IPR032567">
    <property type="entry name" value="RTL1-rel"/>
</dbReference>
<dbReference type="InterPro" id="IPR005162">
    <property type="entry name" value="Retrotrans_gag_dom"/>
</dbReference>
<feature type="compositionally biased region" description="Basic residues" evidence="1">
    <location>
        <begin position="293"/>
        <end position="309"/>
    </location>
</feature>
<evidence type="ECO:0000313" key="3">
    <source>
        <dbReference type="EMBL" id="POM65865.1"/>
    </source>
</evidence>
<evidence type="ECO:0000259" key="2">
    <source>
        <dbReference type="Pfam" id="PF03732"/>
    </source>
</evidence>
<dbReference type="OrthoDB" id="183725at2759"/>
<accession>A0A2P4XJY2</accession>
<name>A0A2P4XJY2_9STRA</name>
<dbReference type="EMBL" id="NCKW01009861">
    <property type="protein sequence ID" value="POM65865.1"/>
    <property type="molecule type" value="Genomic_DNA"/>
</dbReference>
<feature type="non-terminal residue" evidence="3">
    <location>
        <position position="498"/>
    </location>
</feature>
<feature type="region of interest" description="Disordered" evidence="1">
    <location>
        <begin position="229"/>
        <end position="254"/>
    </location>
</feature>
<feature type="domain" description="Retrotransposon gag" evidence="2">
    <location>
        <begin position="112"/>
        <end position="205"/>
    </location>
</feature>
<proteinExistence type="predicted"/>
<dbReference type="InterPro" id="IPR021109">
    <property type="entry name" value="Peptidase_aspartic_dom_sf"/>
</dbReference>
<gene>
    <name evidence="3" type="ORF">PHPALM_18353</name>
</gene>
<evidence type="ECO:0000313" key="4">
    <source>
        <dbReference type="Proteomes" id="UP000237271"/>
    </source>
</evidence>
<dbReference type="PANTHER" id="PTHR15503">
    <property type="entry name" value="LDOC1 RELATED"/>
    <property type="match status" value="1"/>
</dbReference>
<dbReference type="Proteomes" id="UP000237271">
    <property type="component" value="Unassembled WGS sequence"/>
</dbReference>
<comment type="caution">
    <text evidence="3">The sequence shown here is derived from an EMBL/GenBank/DDBJ whole genome shotgun (WGS) entry which is preliminary data.</text>
</comment>
<protein>
    <submittedName>
        <fullName evidence="3">Gag protein</fullName>
    </submittedName>
</protein>
<feature type="compositionally biased region" description="Polar residues" evidence="1">
    <location>
        <begin position="229"/>
        <end position="244"/>
    </location>
</feature>
<dbReference type="Pfam" id="PF08284">
    <property type="entry name" value="RVP_2"/>
    <property type="match status" value="1"/>
</dbReference>
<keyword evidence="4" id="KW-1185">Reference proteome</keyword>